<dbReference type="CDD" id="cd00568">
    <property type="entry name" value="TPP_enzymes"/>
    <property type="match status" value="1"/>
</dbReference>
<dbReference type="PANTHER" id="PTHR18968:SF13">
    <property type="entry name" value="ACETOLACTATE SYNTHASE CATALYTIC SUBUNIT, MITOCHONDRIAL"/>
    <property type="match status" value="1"/>
</dbReference>
<protein>
    <submittedName>
        <fullName evidence="7">Acetolactate synthase AlsS</fullName>
    </submittedName>
</protein>
<evidence type="ECO:0000259" key="6">
    <source>
        <dbReference type="Pfam" id="PF02776"/>
    </source>
</evidence>
<proteinExistence type="inferred from homology"/>
<keyword evidence="2 3" id="KW-0786">Thiamine pyrophosphate</keyword>
<dbReference type="EMBL" id="BAAADJ010000017">
    <property type="protein sequence ID" value="GAA0326362.1"/>
    <property type="molecule type" value="Genomic_DNA"/>
</dbReference>
<evidence type="ECO:0000313" key="7">
    <source>
        <dbReference type="EMBL" id="GAA0326362.1"/>
    </source>
</evidence>
<dbReference type="Pfam" id="PF00205">
    <property type="entry name" value="TPP_enzyme_M"/>
    <property type="match status" value="1"/>
</dbReference>
<sequence>MIDVSTVAEIIAKELKKAGVEYAFGVSGETLIPLMDAFRKTGIEFILTRHETGAGFMADAVHQLTGKPVVLLATQGPGITNLVNAAAHAFLDRSSLIVITSSIPLSQQNVVVRQNLPHEEILNPVTKYTATIRGTDAAQVVTRAIEAATSERPGPVYLNLPVDVAKSEYTGPDGFTSVTKLSFTPLGTGQFNDFTEKLRNAKRPIAIVGNGANKSSSVTREWLEKWKIPSLSTYRAKGILDESTTLSLGPIGLSKVSDQVQQSFIKQSDLILTIGFDPAEISGRWLQTPTTEVMRINIDSVPALRGYLSPHEEYVGEIGLFLQSTMPAETPSNNEWSNEELDQHRQNVKNSLAMHASIEGLSPYKLTEVLREVMPKNTIVTADTGSHRITASQVWDCYEPLTFLQSIGLATMGYALPAAIGAKFISRDSPVLCLVGDAGFEMILGELGMLKQLNLPIVIVVFADRALSRIKIDQEQEGYQVYGTEFETPEYTTIAKAYGGEGVIVRSLDEIQAAAEEALNRDVFTVIQAEIDPTEYVNQM</sequence>
<evidence type="ECO:0000256" key="1">
    <source>
        <dbReference type="ARBA" id="ARBA00007812"/>
    </source>
</evidence>
<dbReference type="Pfam" id="PF02775">
    <property type="entry name" value="TPP_enzyme_C"/>
    <property type="match status" value="1"/>
</dbReference>
<comment type="caution">
    <text evidence="7">The sequence shown here is derived from an EMBL/GenBank/DDBJ whole genome shotgun (WGS) entry which is preliminary data.</text>
</comment>
<dbReference type="Proteomes" id="UP001500782">
    <property type="component" value="Unassembled WGS sequence"/>
</dbReference>
<dbReference type="Gene3D" id="3.40.50.970">
    <property type="match status" value="2"/>
</dbReference>
<comment type="similarity">
    <text evidence="1 3">Belongs to the TPP enzyme family.</text>
</comment>
<feature type="domain" description="Thiamine pyrophosphate enzyme TPP-binding" evidence="5">
    <location>
        <begin position="383"/>
        <end position="528"/>
    </location>
</feature>
<accession>A0ABN0W681</accession>
<dbReference type="CDD" id="cd07035">
    <property type="entry name" value="TPP_PYR_POX_like"/>
    <property type="match status" value="1"/>
</dbReference>
<feature type="domain" description="Thiamine pyrophosphate enzyme central" evidence="4">
    <location>
        <begin position="194"/>
        <end position="323"/>
    </location>
</feature>
<dbReference type="InterPro" id="IPR011766">
    <property type="entry name" value="TPP_enzyme_TPP-bd"/>
</dbReference>
<dbReference type="PANTHER" id="PTHR18968">
    <property type="entry name" value="THIAMINE PYROPHOSPHATE ENZYMES"/>
    <property type="match status" value="1"/>
</dbReference>
<dbReference type="InterPro" id="IPR029035">
    <property type="entry name" value="DHS-like_NAD/FAD-binding_dom"/>
</dbReference>
<dbReference type="InterPro" id="IPR045229">
    <property type="entry name" value="TPP_enz"/>
</dbReference>
<gene>
    <name evidence="7" type="primary">alsS</name>
    <name evidence="7" type="ORF">GCM10008967_16120</name>
</gene>
<reference evidence="8" key="1">
    <citation type="journal article" date="2019" name="Int. J. Syst. Evol. Microbiol.">
        <title>The Global Catalogue of Microorganisms (GCM) 10K type strain sequencing project: providing services to taxonomists for standard genome sequencing and annotation.</title>
        <authorList>
            <consortium name="The Broad Institute Genomics Platform"/>
            <consortium name="The Broad Institute Genome Sequencing Center for Infectious Disease"/>
            <person name="Wu L."/>
            <person name="Ma J."/>
        </authorList>
    </citation>
    <scope>NUCLEOTIDE SEQUENCE [LARGE SCALE GENOMIC DNA]</scope>
    <source>
        <strain evidence="8">JCM 9731</strain>
    </source>
</reference>
<dbReference type="InterPro" id="IPR029061">
    <property type="entry name" value="THDP-binding"/>
</dbReference>
<evidence type="ECO:0000256" key="2">
    <source>
        <dbReference type="ARBA" id="ARBA00023052"/>
    </source>
</evidence>
<dbReference type="Gene3D" id="3.40.50.1220">
    <property type="entry name" value="TPP-binding domain"/>
    <property type="match status" value="1"/>
</dbReference>
<evidence type="ECO:0000259" key="4">
    <source>
        <dbReference type="Pfam" id="PF00205"/>
    </source>
</evidence>
<name>A0ABN0W681_9BACI</name>
<feature type="domain" description="Thiamine pyrophosphate enzyme N-terminal TPP-binding" evidence="6">
    <location>
        <begin position="6"/>
        <end position="118"/>
    </location>
</feature>
<organism evidence="7 8">
    <name type="scientific">Bacillus carboniphilus</name>
    <dbReference type="NCBI Taxonomy" id="86663"/>
    <lineage>
        <taxon>Bacteria</taxon>
        <taxon>Bacillati</taxon>
        <taxon>Bacillota</taxon>
        <taxon>Bacilli</taxon>
        <taxon>Bacillales</taxon>
        <taxon>Bacillaceae</taxon>
        <taxon>Bacillus</taxon>
    </lineage>
</organism>
<evidence type="ECO:0000256" key="3">
    <source>
        <dbReference type="RuleBase" id="RU362132"/>
    </source>
</evidence>
<evidence type="ECO:0000259" key="5">
    <source>
        <dbReference type="Pfam" id="PF02775"/>
    </source>
</evidence>
<dbReference type="InterPro" id="IPR012001">
    <property type="entry name" value="Thiamin_PyroP_enz_TPP-bd_dom"/>
</dbReference>
<dbReference type="SUPFAM" id="SSF52518">
    <property type="entry name" value="Thiamin diphosphate-binding fold (THDP-binding)"/>
    <property type="match status" value="2"/>
</dbReference>
<dbReference type="SUPFAM" id="SSF52467">
    <property type="entry name" value="DHS-like NAD/FAD-binding domain"/>
    <property type="match status" value="1"/>
</dbReference>
<dbReference type="InterPro" id="IPR012000">
    <property type="entry name" value="Thiamin_PyroP_enz_cen_dom"/>
</dbReference>
<evidence type="ECO:0000313" key="8">
    <source>
        <dbReference type="Proteomes" id="UP001500782"/>
    </source>
</evidence>
<dbReference type="Pfam" id="PF02776">
    <property type="entry name" value="TPP_enzyme_N"/>
    <property type="match status" value="1"/>
</dbReference>
<keyword evidence="8" id="KW-1185">Reference proteome</keyword>